<evidence type="ECO:0000256" key="2">
    <source>
        <dbReference type="ARBA" id="ARBA00023163"/>
    </source>
</evidence>
<feature type="domain" description="Xylanolytic transcriptional activator regulatory" evidence="4">
    <location>
        <begin position="33"/>
        <end position="164"/>
    </location>
</feature>
<keyword evidence="2" id="KW-0804">Transcription</keyword>
<dbReference type="EMBL" id="JAAMPI010001204">
    <property type="protein sequence ID" value="KAF4626184.1"/>
    <property type="molecule type" value="Genomic_DNA"/>
</dbReference>
<comment type="caution">
    <text evidence="5">The sequence shown here is derived from an EMBL/GenBank/DDBJ whole genome shotgun (WGS) entry which is preliminary data.</text>
</comment>
<dbReference type="InterPro" id="IPR007219">
    <property type="entry name" value="XnlR_reg_dom"/>
</dbReference>
<keyword evidence="6" id="KW-1185">Reference proteome</keyword>
<dbReference type="PANTHER" id="PTHR47840:SF1">
    <property type="entry name" value="ZN(II)2CYS6 TRANSCRIPTION FACTOR (EUROFUNG)"/>
    <property type="match status" value="1"/>
</dbReference>
<protein>
    <recommendedName>
        <fullName evidence="4">Xylanolytic transcriptional activator regulatory domain-containing protein</fullName>
    </recommendedName>
</protein>
<dbReference type="AlphaFoldDB" id="A0A8H4RCG0"/>
<organism evidence="5 6">
    <name type="scientific">Cudoniella acicularis</name>
    <dbReference type="NCBI Taxonomy" id="354080"/>
    <lineage>
        <taxon>Eukaryota</taxon>
        <taxon>Fungi</taxon>
        <taxon>Dikarya</taxon>
        <taxon>Ascomycota</taxon>
        <taxon>Pezizomycotina</taxon>
        <taxon>Leotiomycetes</taxon>
        <taxon>Helotiales</taxon>
        <taxon>Tricladiaceae</taxon>
        <taxon>Cudoniella</taxon>
    </lineage>
</organism>
<accession>A0A8H4RCG0</accession>
<evidence type="ECO:0000259" key="4">
    <source>
        <dbReference type="Pfam" id="PF04082"/>
    </source>
</evidence>
<keyword evidence="1" id="KW-0805">Transcription regulation</keyword>
<dbReference type="Pfam" id="PF04082">
    <property type="entry name" value="Fungal_trans"/>
    <property type="match status" value="1"/>
</dbReference>
<dbReference type="CDD" id="cd12148">
    <property type="entry name" value="fungal_TF_MHR"/>
    <property type="match status" value="1"/>
</dbReference>
<proteinExistence type="predicted"/>
<evidence type="ECO:0000256" key="1">
    <source>
        <dbReference type="ARBA" id="ARBA00023015"/>
    </source>
</evidence>
<gene>
    <name evidence="5" type="ORF">G7Y89_g11977</name>
</gene>
<evidence type="ECO:0000313" key="5">
    <source>
        <dbReference type="EMBL" id="KAF4626184.1"/>
    </source>
</evidence>
<dbReference type="Proteomes" id="UP000566819">
    <property type="component" value="Unassembled WGS sequence"/>
</dbReference>
<reference evidence="5 6" key="1">
    <citation type="submission" date="2020-03" db="EMBL/GenBank/DDBJ databases">
        <title>Draft Genome Sequence of Cudoniella acicularis.</title>
        <authorList>
            <person name="Buettner E."/>
            <person name="Kellner H."/>
        </authorList>
    </citation>
    <scope>NUCLEOTIDE SEQUENCE [LARGE SCALE GENOMIC DNA]</scope>
    <source>
        <strain evidence="5 6">DSM 108380</strain>
    </source>
</reference>
<dbReference type="PANTHER" id="PTHR47840">
    <property type="entry name" value="ZN(II)2CYS6 TRANSCRIPTION FACTOR (EUROFUNG)-RELATED"/>
    <property type="match status" value="1"/>
</dbReference>
<sequence length="165" mass="18575">MDPDRHHFKTIRTAKAFIHGSMGSDSPARVTKAVLFLALYIQQLPNSIANQQTKLSVHPEARLDSYLLLANMLLSISGDTTPTIDGLECLIILAKLYMNMGKVRESWLSIRRAINLGLLLRLHNAAGPGKDREHELWSHLWQTDRQLSLVLGLPASKDYIILLRL</sequence>
<evidence type="ECO:0000313" key="6">
    <source>
        <dbReference type="Proteomes" id="UP000566819"/>
    </source>
</evidence>
<keyword evidence="3" id="KW-0539">Nucleus</keyword>
<dbReference type="OrthoDB" id="6509908at2759"/>
<name>A0A8H4RCG0_9HELO</name>
<evidence type="ECO:0000256" key="3">
    <source>
        <dbReference type="ARBA" id="ARBA00023242"/>
    </source>
</evidence>